<evidence type="ECO:0000313" key="2">
    <source>
        <dbReference type="Proteomes" id="UP001595947"/>
    </source>
</evidence>
<reference evidence="2" key="1">
    <citation type="journal article" date="2019" name="Int. J. Syst. Evol. Microbiol.">
        <title>The Global Catalogue of Microorganisms (GCM) 10K type strain sequencing project: providing services to taxonomists for standard genome sequencing and annotation.</title>
        <authorList>
            <consortium name="The Broad Institute Genomics Platform"/>
            <consortium name="The Broad Institute Genome Sequencing Center for Infectious Disease"/>
            <person name="Wu L."/>
            <person name="Ma J."/>
        </authorList>
    </citation>
    <scope>NUCLEOTIDE SEQUENCE [LARGE SCALE GENOMIC DNA]</scope>
    <source>
        <strain evidence="2">CGMCC 4.7093</strain>
    </source>
</reference>
<sequence>MTSTASRTAPFLPAYGHGTLTEVMPSMAAALDVPGFTDTLGVARHRGDVTAAGLLLIDGMGAELLAAHPHDAPALHELASSADSRRLTACFPATTAVSITSLGTGLTPGAHGIEGYSMAVPPPDDPGAAPDVVLNTLRWCAHGSTDPVDLIADLPPEAVQPHPTVLQRAARAGVAVTRVAPEVQRRSGLTRAALRGGRFHGVSALGDLAAEFLHGLAVEPEERALAYAYHGDLDAIGHEHGPGSLPWRMQLQIVDRLVAAIAECLRPGAVLLVVADHGMVTTDRGWHVDLDLTPSLLTGVRRLAGETRVRHVYAMPGAADDVLAAWTAELADAAWVVSREEAIEQGWFGPTVSDTARGRIGEVVAAARDQWTLVRSRIEPRETSLVGHHGSLTSAEQLVPLLVARG</sequence>
<dbReference type="SUPFAM" id="SSF53649">
    <property type="entry name" value="Alkaline phosphatase-like"/>
    <property type="match status" value="1"/>
</dbReference>
<dbReference type="PANTHER" id="PTHR10151">
    <property type="entry name" value="ECTONUCLEOTIDE PYROPHOSPHATASE/PHOSPHODIESTERASE"/>
    <property type="match status" value="1"/>
</dbReference>
<dbReference type="Pfam" id="PF01663">
    <property type="entry name" value="Phosphodiest"/>
    <property type="match status" value="1"/>
</dbReference>
<dbReference type="Proteomes" id="UP001595947">
    <property type="component" value="Unassembled WGS sequence"/>
</dbReference>
<dbReference type="PANTHER" id="PTHR10151:SF120">
    <property type="entry name" value="BIS(5'-ADENOSYL)-TRIPHOSPHATASE"/>
    <property type="match status" value="1"/>
</dbReference>
<name>A0ABV9YE24_9PSEU</name>
<evidence type="ECO:0000313" key="1">
    <source>
        <dbReference type="EMBL" id="MFC5060856.1"/>
    </source>
</evidence>
<dbReference type="EMBL" id="JBHSIV010000001">
    <property type="protein sequence ID" value="MFC5060856.1"/>
    <property type="molecule type" value="Genomic_DNA"/>
</dbReference>
<proteinExistence type="predicted"/>
<keyword evidence="2" id="KW-1185">Reference proteome</keyword>
<comment type="caution">
    <text evidence="1">The sequence shown here is derived from an EMBL/GenBank/DDBJ whole genome shotgun (WGS) entry which is preliminary data.</text>
</comment>
<dbReference type="Gene3D" id="3.40.720.10">
    <property type="entry name" value="Alkaline Phosphatase, subunit A"/>
    <property type="match status" value="1"/>
</dbReference>
<dbReference type="InterPro" id="IPR017850">
    <property type="entry name" value="Alkaline_phosphatase_core_sf"/>
</dbReference>
<dbReference type="InterPro" id="IPR002591">
    <property type="entry name" value="Phosphodiest/P_Trfase"/>
</dbReference>
<gene>
    <name evidence="1" type="ORF">ACFPBZ_01455</name>
</gene>
<organism evidence="1 2">
    <name type="scientific">Actinomycetospora atypica</name>
    <dbReference type="NCBI Taxonomy" id="1290095"/>
    <lineage>
        <taxon>Bacteria</taxon>
        <taxon>Bacillati</taxon>
        <taxon>Actinomycetota</taxon>
        <taxon>Actinomycetes</taxon>
        <taxon>Pseudonocardiales</taxon>
        <taxon>Pseudonocardiaceae</taxon>
        <taxon>Actinomycetospora</taxon>
    </lineage>
</organism>
<dbReference type="RefSeq" id="WP_378034191.1">
    <property type="nucleotide sequence ID" value="NZ_JBHSIV010000001.1"/>
</dbReference>
<protein>
    <submittedName>
        <fullName evidence="1">Alkaline phosphatase family protein</fullName>
    </submittedName>
</protein>
<accession>A0ABV9YE24</accession>